<reference evidence="12 13" key="1">
    <citation type="submission" date="2019-02" db="EMBL/GenBank/DDBJ databases">
        <title>Draft genome sequence of Muricauda sp. 176CP4-71.</title>
        <authorList>
            <person name="Park J.-S."/>
        </authorList>
    </citation>
    <scope>NUCLEOTIDE SEQUENCE [LARGE SCALE GENOMIC DNA]</scope>
    <source>
        <strain evidence="12 13">176CP4-71</strain>
    </source>
</reference>
<evidence type="ECO:0000256" key="2">
    <source>
        <dbReference type="ARBA" id="ARBA00006555"/>
    </source>
</evidence>
<dbReference type="NCBIfam" id="TIGR01352">
    <property type="entry name" value="tonB_Cterm"/>
    <property type="match status" value="1"/>
</dbReference>
<dbReference type="GO" id="GO:0031992">
    <property type="term" value="F:energy transducer activity"/>
    <property type="evidence" value="ECO:0007669"/>
    <property type="project" value="InterPro"/>
</dbReference>
<dbReference type="PRINTS" id="PR01374">
    <property type="entry name" value="TONBPROTEIN"/>
</dbReference>
<dbReference type="InterPro" id="IPR006260">
    <property type="entry name" value="TonB/TolA_C"/>
</dbReference>
<organism evidence="12 13">
    <name type="scientific">Flagellimonas allohymeniacidonis</name>
    <dbReference type="NCBI Taxonomy" id="2517819"/>
    <lineage>
        <taxon>Bacteria</taxon>
        <taxon>Pseudomonadati</taxon>
        <taxon>Bacteroidota</taxon>
        <taxon>Flavobacteriia</taxon>
        <taxon>Flavobacteriales</taxon>
        <taxon>Flavobacteriaceae</taxon>
        <taxon>Flagellimonas</taxon>
    </lineage>
</organism>
<feature type="domain" description="TonB C-terminal" evidence="11">
    <location>
        <begin position="151"/>
        <end position="240"/>
    </location>
</feature>
<evidence type="ECO:0000256" key="6">
    <source>
        <dbReference type="ARBA" id="ARBA00022692"/>
    </source>
</evidence>
<dbReference type="GO" id="GO:0015031">
    <property type="term" value="P:protein transport"/>
    <property type="evidence" value="ECO:0007669"/>
    <property type="project" value="UniProtKB-KW"/>
</dbReference>
<dbReference type="GO" id="GO:0030288">
    <property type="term" value="C:outer membrane-bounded periplasmic space"/>
    <property type="evidence" value="ECO:0007669"/>
    <property type="project" value="InterPro"/>
</dbReference>
<dbReference type="GO" id="GO:0015891">
    <property type="term" value="P:siderophore transport"/>
    <property type="evidence" value="ECO:0007669"/>
    <property type="project" value="InterPro"/>
</dbReference>
<proteinExistence type="inferred from homology"/>
<dbReference type="InterPro" id="IPR037682">
    <property type="entry name" value="TonB_C"/>
</dbReference>
<evidence type="ECO:0000256" key="9">
    <source>
        <dbReference type="ARBA" id="ARBA00023136"/>
    </source>
</evidence>
<dbReference type="GO" id="GO:0055085">
    <property type="term" value="P:transmembrane transport"/>
    <property type="evidence" value="ECO:0007669"/>
    <property type="project" value="InterPro"/>
</dbReference>
<evidence type="ECO:0000256" key="10">
    <source>
        <dbReference type="SAM" id="Phobius"/>
    </source>
</evidence>
<dbReference type="PANTHER" id="PTHR33446:SF2">
    <property type="entry name" value="PROTEIN TONB"/>
    <property type="match status" value="1"/>
</dbReference>
<comment type="subcellular location">
    <subcellularLocation>
        <location evidence="1">Cell inner membrane</location>
        <topology evidence="1">Single-pass membrane protein</topology>
        <orientation evidence="1">Periplasmic side</orientation>
    </subcellularLocation>
</comment>
<evidence type="ECO:0000256" key="5">
    <source>
        <dbReference type="ARBA" id="ARBA00022519"/>
    </source>
</evidence>
<comment type="similarity">
    <text evidence="2">Belongs to the TonB family.</text>
</comment>
<keyword evidence="6 10" id="KW-0812">Transmembrane</keyword>
<dbReference type="Gene3D" id="3.30.1150.10">
    <property type="match status" value="1"/>
</dbReference>
<dbReference type="GO" id="GO:0098797">
    <property type="term" value="C:plasma membrane protein complex"/>
    <property type="evidence" value="ECO:0007669"/>
    <property type="project" value="TreeGrafter"/>
</dbReference>
<keyword evidence="9 10" id="KW-0472">Membrane</keyword>
<sequence>MEPKKYPKANLNRSSSLFFVIGLAVTLFLTWIALEYKSDEKEIKIEISHREVQDLREDVPITEIIRAEPPPPPPSAPSVIEVIEDENEIEETVIKSTEVSQETVVDDPIIAVEDVDVDEVEEEITVPFAVIENIPVFPGCENGTDEEKRACFQKKVQEHVRDNFKYPDLALEMGIQGKVFVQFIIDSKGHVTQIRTRGPDRLLEKEAKRIIASLPQMTPGKQRGKSVNMPYSIPINFKLL</sequence>
<keyword evidence="13" id="KW-1185">Reference proteome</keyword>
<dbReference type="RefSeq" id="WP_130614010.1">
    <property type="nucleotide sequence ID" value="NZ_SGIU01000002.1"/>
</dbReference>
<keyword evidence="5" id="KW-0997">Cell inner membrane</keyword>
<evidence type="ECO:0000256" key="4">
    <source>
        <dbReference type="ARBA" id="ARBA00022475"/>
    </source>
</evidence>
<feature type="transmembrane region" description="Helical" evidence="10">
    <location>
        <begin position="16"/>
        <end position="34"/>
    </location>
</feature>
<dbReference type="EMBL" id="SGIU01000002">
    <property type="protein sequence ID" value="TAI47313.1"/>
    <property type="molecule type" value="Genomic_DNA"/>
</dbReference>
<dbReference type="InterPro" id="IPR051045">
    <property type="entry name" value="TonB-dependent_transducer"/>
</dbReference>
<evidence type="ECO:0000259" key="11">
    <source>
        <dbReference type="PROSITE" id="PS52015"/>
    </source>
</evidence>
<evidence type="ECO:0000256" key="7">
    <source>
        <dbReference type="ARBA" id="ARBA00022927"/>
    </source>
</evidence>
<dbReference type="InterPro" id="IPR003538">
    <property type="entry name" value="TonB"/>
</dbReference>
<keyword evidence="3" id="KW-0813">Transport</keyword>
<name>A0A4Q8QFI6_9FLAO</name>
<protein>
    <submittedName>
        <fullName evidence="12">Energy transducer TonB</fullName>
    </submittedName>
</protein>
<dbReference type="OrthoDB" id="1522859at2"/>
<keyword evidence="7" id="KW-0653">Protein transport</keyword>
<gene>
    <name evidence="12" type="ORF">EW142_11575</name>
</gene>
<dbReference type="PROSITE" id="PS52015">
    <property type="entry name" value="TONB_CTD"/>
    <property type="match status" value="1"/>
</dbReference>
<keyword evidence="4" id="KW-1003">Cell membrane</keyword>
<evidence type="ECO:0000313" key="12">
    <source>
        <dbReference type="EMBL" id="TAI47313.1"/>
    </source>
</evidence>
<dbReference type="Proteomes" id="UP000291981">
    <property type="component" value="Unassembled WGS sequence"/>
</dbReference>
<evidence type="ECO:0000256" key="8">
    <source>
        <dbReference type="ARBA" id="ARBA00022989"/>
    </source>
</evidence>
<dbReference type="Pfam" id="PF03544">
    <property type="entry name" value="TonB_C"/>
    <property type="match status" value="1"/>
</dbReference>
<comment type="caution">
    <text evidence="12">The sequence shown here is derived from an EMBL/GenBank/DDBJ whole genome shotgun (WGS) entry which is preliminary data.</text>
</comment>
<evidence type="ECO:0000256" key="1">
    <source>
        <dbReference type="ARBA" id="ARBA00004383"/>
    </source>
</evidence>
<dbReference type="SUPFAM" id="SSF74653">
    <property type="entry name" value="TolA/TonB C-terminal domain"/>
    <property type="match status" value="1"/>
</dbReference>
<keyword evidence="8 10" id="KW-1133">Transmembrane helix</keyword>
<accession>A0A4Q8QFI6</accession>
<evidence type="ECO:0000256" key="3">
    <source>
        <dbReference type="ARBA" id="ARBA00022448"/>
    </source>
</evidence>
<dbReference type="PANTHER" id="PTHR33446">
    <property type="entry name" value="PROTEIN TONB-RELATED"/>
    <property type="match status" value="1"/>
</dbReference>
<evidence type="ECO:0000313" key="13">
    <source>
        <dbReference type="Proteomes" id="UP000291981"/>
    </source>
</evidence>
<dbReference type="AlphaFoldDB" id="A0A4Q8QFI6"/>